<keyword evidence="6 12" id="KW-0732">Signal</keyword>
<protein>
    <recommendedName>
        <fullName evidence="4">ER membrane protein complex subunit 1</fullName>
    </recommendedName>
</protein>
<dbReference type="InterPro" id="IPR011044">
    <property type="entry name" value="Quino_amine_DH_bsu"/>
</dbReference>
<evidence type="ECO:0000256" key="9">
    <source>
        <dbReference type="ARBA" id="ARBA00023136"/>
    </source>
</evidence>
<keyword evidence="5 11" id="KW-0812">Transmembrane</keyword>
<feature type="domain" description="EMC1 first beta-propeller" evidence="15">
    <location>
        <begin position="25"/>
        <end position="438"/>
    </location>
</feature>
<evidence type="ECO:0000256" key="5">
    <source>
        <dbReference type="ARBA" id="ARBA00022692"/>
    </source>
</evidence>
<evidence type="ECO:0000256" key="11">
    <source>
        <dbReference type="SAM" id="Phobius"/>
    </source>
</evidence>
<keyword evidence="9 11" id="KW-0472">Membrane</keyword>
<keyword evidence="8 11" id="KW-1133">Transmembrane helix</keyword>
<dbReference type="SUPFAM" id="SSF50969">
    <property type="entry name" value="YVTN repeat-like/Quinoprotein amine dehydrogenase"/>
    <property type="match status" value="1"/>
</dbReference>
<dbReference type="AlphaFoldDB" id="A0A6G0XYD9"/>
<dbReference type="InterPro" id="IPR015943">
    <property type="entry name" value="WD40/YVTN_repeat-like_dom_sf"/>
</dbReference>
<comment type="caution">
    <text evidence="16">The sequence shown here is derived from an EMBL/GenBank/DDBJ whole genome shotgun (WGS) entry which is preliminary data.</text>
</comment>
<feature type="chain" id="PRO_5026039005" description="ER membrane protein complex subunit 1" evidence="12">
    <location>
        <begin position="26"/>
        <end position="962"/>
    </location>
</feature>
<comment type="subcellular location">
    <subcellularLocation>
        <location evidence="1">Endoplasmic reticulum membrane</location>
        <topology evidence="1">Single-pass type I membrane protein</topology>
    </subcellularLocation>
</comment>
<dbReference type="GO" id="GO:0072546">
    <property type="term" value="C:EMC complex"/>
    <property type="evidence" value="ECO:0007669"/>
    <property type="project" value="InterPro"/>
</dbReference>
<comment type="similarity">
    <text evidence="2">Belongs to the EMC1 family.</text>
</comment>
<evidence type="ECO:0000256" key="1">
    <source>
        <dbReference type="ARBA" id="ARBA00004115"/>
    </source>
</evidence>
<feature type="signal peptide" evidence="12">
    <location>
        <begin position="1"/>
        <end position="25"/>
    </location>
</feature>
<dbReference type="Pfam" id="PF07774">
    <property type="entry name" value="EMC1_C"/>
    <property type="match status" value="1"/>
</dbReference>
<comment type="subunit">
    <text evidence="3">Component of the ER membrane protein complex (EMC).</text>
</comment>
<evidence type="ECO:0000259" key="13">
    <source>
        <dbReference type="Pfam" id="PF07774"/>
    </source>
</evidence>
<name>A0A6G0XYD9_9STRA</name>
<evidence type="ECO:0000256" key="4">
    <source>
        <dbReference type="ARBA" id="ARBA00020824"/>
    </source>
</evidence>
<dbReference type="Gene3D" id="2.130.10.10">
    <property type="entry name" value="YVTN repeat-like/Quinoprotein amine dehydrogenase"/>
    <property type="match status" value="2"/>
</dbReference>
<keyword evidence="17" id="KW-1185">Reference proteome</keyword>
<reference evidence="16 17" key="1">
    <citation type="submission" date="2019-07" db="EMBL/GenBank/DDBJ databases">
        <title>Genomics analysis of Aphanomyces spp. identifies a new class of oomycete effector associated with host adaptation.</title>
        <authorList>
            <person name="Gaulin E."/>
        </authorList>
    </citation>
    <scope>NUCLEOTIDE SEQUENCE [LARGE SCALE GENOMIC DNA]</scope>
    <source>
        <strain evidence="16 17">ATCC 201684</strain>
    </source>
</reference>
<evidence type="ECO:0000256" key="8">
    <source>
        <dbReference type="ARBA" id="ARBA00022989"/>
    </source>
</evidence>
<evidence type="ECO:0000256" key="10">
    <source>
        <dbReference type="ARBA" id="ARBA00023180"/>
    </source>
</evidence>
<dbReference type="VEuPathDB" id="FungiDB:AeMF1_000412"/>
<accession>A0A6G0XYD9</accession>
<dbReference type="EMBL" id="VJMJ01000001">
    <property type="protein sequence ID" value="KAF0745761.1"/>
    <property type="molecule type" value="Genomic_DNA"/>
</dbReference>
<feature type="transmembrane region" description="Helical" evidence="11">
    <location>
        <begin position="933"/>
        <end position="952"/>
    </location>
</feature>
<keyword evidence="10" id="KW-0325">Glycoprotein</keyword>
<dbReference type="InterPro" id="IPR011678">
    <property type="entry name" value="EMC1_C"/>
</dbReference>
<feature type="domain" description="ER membrane protein complex subunit 1 C-terminal" evidence="13">
    <location>
        <begin position="744"/>
        <end position="961"/>
    </location>
</feature>
<dbReference type="GO" id="GO:0034975">
    <property type="term" value="P:protein folding in endoplasmic reticulum"/>
    <property type="evidence" value="ECO:0007669"/>
    <property type="project" value="TreeGrafter"/>
</dbReference>
<dbReference type="InterPro" id="IPR026895">
    <property type="entry name" value="EMC1"/>
</dbReference>
<evidence type="ECO:0000256" key="2">
    <source>
        <dbReference type="ARBA" id="ARBA00007904"/>
    </source>
</evidence>
<dbReference type="Pfam" id="PF25293">
    <property type="entry name" value="Beta-prop_EMC1_N"/>
    <property type="match status" value="1"/>
</dbReference>
<organism evidence="16 17">
    <name type="scientific">Aphanomyces euteiches</name>
    <dbReference type="NCBI Taxonomy" id="100861"/>
    <lineage>
        <taxon>Eukaryota</taxon>
        <taxon>Sar</taxon>
        <taxon>Stramenopiles</taxon>
        <taxon>Oomycota</taxon>
        <taxon>Saprolegniomycetes</taxon>
        <taxon>Saprolegniales</taxon>
        <taxon>Verrucalvaceae</taxon>
        <taxon>Aphanomyces</taxon>
    </lineage>
</organism>
<dbReference type="InterPro" id="IPR011047">
    <property type="entry name" value="Quinoprotein_ADH-like_sf"/>
</dbReference>
<evidence type="ECO:0000259" key="15">
    <source>
        <dbReference type="Pfam" id="PF25293"/>
    </source>
</evidence>
<sequence>MMQWSGSRLLLLLVLALTASTVIEALHDDQIGLFDWHRQGLGEVVHSVFPSKNSKNVKVTKAMYVASRANVLAKLDTKTSAIEWRHVLPEVSIESLLFCDSHASLVTVSNNVLPSGNSTIVRQWDAIHGSLLWQANLPVSTKVSTLQSFTQVHEVRGENEADETRVVVVRNQGVSILGLKGGDVLHSVAFKSGLSSLVSSKVSVDVTKLYILGVDSSSGSPVVLQVVLKTGAVSTVDVSNPSSLVTLYRDDDEDRVVAVGIATDGTSLSLQTLYDLKKTATIKSAEFNAESTVAKVDTSLSHALVLSLTNGKRVLLRVSAALSVKIVSTLPVDGTLVDSIQSPGVVLHVASKASQISVTSHSTHSTEQTQFEVSVDLTAYGQAIIRGFAGVAFKKNGAALSVVRVALVLADASFMLLSNEKPTDGGVVPSNPIWIREEALAYVQQLYWVTPADSNDGLEKLSVIPSYVEELAIEAKKLTKFFSTISEAWQSSDARKHATTFGFAKLIVLYTSTGKLYALDSQTGDVVWSRFLGLNHQLLVTRDHPALGGGAELLIVTPSKQLLWLDAGDGTIVDQQTAPGNGKKWVVLLPKLKHAELDETIPRRVVAVFDQDTSAVDLFPAGEKVDDHVNHFYVRRYNVEQHAFQGYVLASPSSLQLVWSLVVPSNERIVAQSSQPDHLAIDSAVTILGDDSLLLKYLNPHLFGVATLDDQNVLYVSLVDGVSGRIVHRVKHRDAAEPVQMVQSENWLVYSFWSTKSKRTELVSLTLVEGGVPANGLNPWKQPYWANAKTSFDPKLPIVLQKSFIYPATITSLGVTVTSQGITPQFILVAQANGQIFKLARNFIDPRVPEGTPTPEQLSEGLIQYMPYVPVLANALSMVTYNQTVLSIRRIVCAPALLESTSLTFGYGLDLFYVRLAPANAFDVLPSDFNFELLILLCIGFVVAAYVTRVLAERKELHDAWK</sequence>
<evidence type="ECO:0000259" key="14">
    <source>
        <dbReference type="Pfam" id="PF13360"/>
    </source>
</evidence>
<dbReference type="InterPro" id="IPR058545">
    <property type="entry name" value="Beta-prop_EMC1_1st"/>
</dbReference>
<dbReference type="Proteomes" id="UP000481153">
    <property type="component" value="Unassembled WGS sequence"/>
</dbReference>
<gene>
    <name evidence="16" type="ORF">Ae201684_000209</name>
</gene>
<proteinExistence type="inferred from homology"/>
<dbReference type="Pfam" id="PF13360">
    <property type="entry name" value="PQQ_2"/>
    <property type="match status" value="1"/>
</dbReference>
<evidence type="ECO:0000313" key="17">
    <source>
        <dbReference type="Proteomes" id="UP000481153"/>
    </source>
</evidence>
<evidence type="ECO:0000256" key="3">
    <source>
        <dbReference type="ARBA" id="ARBA00011276"/>
    </source>
</evidence>
<keyword evidence="7" id="KW-0256">Endoplasmic reticulum</keyword>
<evidence type="ECO:0000256" key="12">
    <source>
        <dbReference type="SAM" id="SignalP"/>
    </source>
</evidence>
<dbReference type="PANTHER" id="PTHR21573:SF0">
    <property type="entry name" value="ER MEMBRANE PROTEIN COMPLEX SUBUNIT 1"/>
    <property type="match status" value="1"/>
</dbReference>
<dbReference type="SUPFAM" id="SSF50998">
    <property type="entry name" value="Quinoprotein alcohol dehydrogenase-like"/>
    <property type="match status" value="1"/>
</dbReference>
<evidence type="ECO:0000313" key="16">
    <source>
        <dbReference type="EMBL" id="KAF0745761.1"/>
    </source>
</evidence>
<evidence type="ECO:0000256" key="6">
    <source>
        <dbReference type="ARBA" id="ARBA00022729"/>
    </source>
</evidence>
<dbReference type="InterPro" id="IPR002372">
    <property type="entry name" value="PQQ_rpt_dom"/>
</dbReference>
<evidence type="ECO:0000256" key="7">
    <source>
        <dbReference type="ARBA" id="ARBA00022824"/>
    </source>
</evidence>
<dbReference type="PANTHER" id="PTHR21573">
    <property type="entry name" value="ER MEMBRANE PROTEIN COMPLEX SUBUNIT 1"/>
    <property type="match status" value="1"/>
</dbReference>
<feature type="domain" description="Pyrrolo-quinoline quinone repeat" evidence="14">
    <location>
        <begin position="505"/>
        <end position="578"/>
    </location>
</feature>